<evidence type="ECO:0000256" key="1">
    <source>
        <dbReference type="SAM" id="MobiDB-lite"/>
    </source>
</evidence>
<feature type="compositionally biased region" description="Polar residues" evidence="1">
    <location>
        <begin position="190"/>
        <end position="201"/>
    </location>
</feature>
<sequence length="438" mass="49099">MDLLVPDTPKRSINGKDAEGIDIGRIQSIADAVKCSVDYTQFQEKLTQLRIRRTGKSITPKNKRSNSENIENRDSEDLGIAESSGDENEEKEYPAKPSTEKLYDMPIRGKDILQKLRKARRQAIFNKKQQQLPAIAADDFYSIQDNKVDEHTLGVSVLSNTTRVSTARIKKSLEIERRKILRATRRVPRSQWNSEITTLSKNSKRKAHTAVPDSSANPTNSCRMLTRSASMKRDLSINDMHHTSNSITNESTPLSSTPTSSASTPIVLQHTARAPKVPKEEAYKAIMRLTLKHCSTSNPSNLSSVAEAFADTIIGITYDGMTQKRKSDSSRLINSLTFSLAGLTILIDRLRYLEAPDIIIQLLKCARTVPYSPESRSTEETEPIDAEAVNHTPLVQYIFDQSEDYSSLNSLNMKSISMLYAENMDFTRLIQQLAEKSS</sequence>
<protein>
    <submittedName>
        <fullName evidence="2">Uncharacterized protein</fullName>
    </submittedName>
</protein>
<proteinExistence type="predicted"/>
<dbReference type="Proteomes" id="UP000095023">
    <property type="component" value="Unassembled WGS sequence"/>
</dbReference>
<feature type="compositionally biased region" description="Low complexity" evidence="1">
    <location>
        <begin position="251"/>
        <end position="265"/>
    </location>
</feature>
<feature type="region of interest" description="Disordered" evidence="1">
    <location>
        <begin position="57"/>
        <end position="100"/>
    </location>
</feature>
<accession>A0A1E4TGX0</accession>
<gene>
    <name evidence="2" type="ORF">CANCADRAFT_115707</name>
</gene>
<feature type="region of interest" description="Disordered" evidence="1">
    <location>
        <begin position="241"/>
        <end position="273"/>
    </location>
</feature>
<reference evidence="3" key="1">
    <citation type="submission" date="2016-02" db="EMBL/GenBank/DDBJ databases">
        <title>Comparative genomics of biotechnologically important yeasts.</title>
        <authorList>
            <consortium name="DOE Joint Genome Institute"/>
            <person name="Riley R."/>
            <person name="Haridas S."/>
            <person name="Wolfe K.H."/>
            <person name="Lopes M.R."/>
            <person name="Hittinger C.T."/>
            <person name="Goker M."/>
            <person name="Salamov A."/>
            <person name="Wisecaver J."/>
            <person name="Long T.M."/>
            <person name="Aerts A.L."/>
            <person name="Barry K."/>
            <person name="Choi C."/>
            <person name="Clum A."/>
            <person name="Coughlan A.Y."/>
            <person name="Deshpande S."/>
            <person name="Douglass A.P."/>
            <person name="Hanson S.J."/>
            <person name="Klenk H.-P."/>
            <person name="Labutti K."/>
            <person name="Lapidus A."/>
            <person name="Lindquist E."/>
            <person name="Lipzen A."/>
            <person name="Meier-Kolthoff J.P."/>
            <person name="Ohm R.A."/>
            <person name="Otillar R.P."/>
            <person name="Pangilinan J."/>
            <person name="Peng Y."/>
            <person name="Rokas A."/>
            <person name="Rosa C.A."/>
            <person name="Scheuner C."/>
            <person name="Sibirny A.A."/>
            <person name="Slot J.C."/>
            <person name="Stielow J.B."/>
            <person name="Sun H."/>
            <person name="Kurtzman C.P."/>
            <person name="Blackwell M."/>
            <person name="Jeffries T.W."/>
            <person name="Grigoriev I.V."/>
        </authorList>
    </citation>
    <scope>NUCLEOTIDE SEQUENCE [LARGE SCALE GENOMIC DNA]</scope>
    <source>
        <strain evidence="3">NRRL Y-17796</strain>
    </source>
</reference>
<dbReference type="EMBL" id="KV453842">
    <property type="protein sequence ID" value="ODV91014.1"/>
    <property type="molecule type" value="Genomic_DNA"/>
</dbReference>
<keyword evidence="3" id="KW-1185">Reference proteome</keyword>
<evidence type="ECO:0000313" key="2">
    <source>
        <dbReference type="EMBL" id="ODV91014.1"/>
    </source>
</evidence>
<dbReference type="AlphaFoldDB" id="A0A1E4TGX0"/>
<feature type="compositionally biased region" description="Polar residues" evidence="1">
    <location>
        <begin position="212"/>
        <end position="222"/>
    </location>
</feature>
<feature type="region of interest" description="Disordered" evidence="1">
    <location>
        <begin position="187"/>
        <end position="222"/>
    </location>
</feature>
<evidence type="ECO:0000313" key="3">
    <source>
        <dbReference type="Proteomes" id="UP000095023"/>
    </source>
</evidence>
<name>A0A1E4TGX0_9ASCO</name>
<feature type="compositionally biased region" description="Basic and acidic residues" evidence="1">
    <location>
        <begin position="91"/>
        <end position="100"/>
    </location>
</feature>
<organism evidence="2 3">
    <name type="scientific">Tortispora caseinolytica NRRL Y-17796</name>
    <dbReference type="NCBI Taxonomy" id="767744"/>
    <lineage>
        <taxon>Eukaryota</taxon>
        <taxon>Fungi</taxon>
        <taxon>Dikarya</taxon>
        <taxon>Ascomycota</taxon>
        <taxon>Saccharomycotina</taxon>
        <taxon>Trigonopsidomycetes</taxon>
        <taxon>Trigonopsidales</taxon>
        <taxon>Trigonopsidaceae</taxon>
        <taxon>Tortispora</taxon>
    </lineage>
</organism>